<feature type="transmembrane region" description="Helical" evidence="7">
    <location>
        <begin position="241"/>
        <end position="260"/>
    </location>
</feature>
<dbReference type="PANTHER" id="PTHR43744">
    <property type="entry name" value="ABC TRANSPORTER PERMEASE PROTEIN MG189-RELATED-RELATED"/>
    <property type="match status" value="1"/>
</dbReference>
<dbReference type="SUPFAM" id="SSF161098">
    <property type="entry name" value="MetI-like"/>
    <property type="match status" value="1"/>
</dbReference>
<evidence type="ECO:0000256" key="7">
    <source>
        <dbReference type="RuleBase" id="RU363032"/>
    </source>
</evidence>
<dbReference type="CDD" id="cd06261">
    <property type="entry name" value="TM_PBP2"/>
    <property type="match status" value="1"/>
</dbReference>
<dbReference type="GO" id="GO:0005524">
    <property type="term" value="F:ATP binding"/>
    <property type="evidence" value="ECO:0007669"/>
    <property type="project" value="UniProtKB-KW"/>
</dbReference>
<dbReference type="Proteomes" id="UP000682811">
    <property type="component" value="Unassembled WGS sequence"/>
</dbReference>
<feature type="transmembrane region" description="Helical" evidence="7">
    <location>
        <begin position="142"/>
        <end position="160"/>
    </location>
</feature>
<dbReference type="EMBL" id="BORT01000008">
    <property type="protein sequence ID" value="GIO47411.1"/>
    <property type="molecule type" value="Genomic_DNA"/>
</dbReference>
<accession>A0A920CNF5</accession>
<keyword evidence="10" id="KW-1185">Reference proteome</keyword>
<dbReference type="PROSITE" id="PS50928">
    <property type="entry name" value="ABC_TM1"/>
    <property type="match status" value="1"/>
</dbReference>
<name>A0A920CNF5_9BACL</name>
<feature type="transmembrane region" description="Helical" evidence="7">
    <location>
        <begin position="7"/>
        <end position="29"/>
    </location>
</feature>
<dbReference type="PANTHER" id="PTHR43744:SF12">
    <property type="entry name" value="ABC TRANSPORTER PERMEASE PROTEIN MG189-RELATED"/>
    <property type="match status" value="1"/>
</dbReference>
<evidence type="ECO:0000313" key="10">
    <source>
        <dbReference type="Proteomes" id="UP000682811"/>
    </source>
</evidence>
<keyword evidence="6 7" id="KW-0472">Membrane</keyword>
<dbReference type="GO" id="GO:0005886">
    <property type="term" value="C:plasma membrane"/>
    <property type="evidence" value="ECO:0007669"/>
    <property type="project" value="UniProtKB-SubCell"/>
</dbReference>
<gene>
    <name evidence="9" type="ORF">J34TS1_21760</name>
</gene>
<dbReference type="AlphaFoldDB" id="A0A920CNF5"/>
<dbReference type="Pfam" id="PF00528">
    <property type="entry name" value="BPD_transp_1"/>
    <property type="match status" value="1"/>
</dbReference>
<reference evidence="9 10" key="1">
    <citation type="submission" date="2021-03" db="EMBL/GenBank/DDBJ databases">
        <title>Antimicrobial resistance genes in bacteria isolated from Japanese honey, and their potential for conferring macrolide and lincosamide resistance in the American foulbrood pathogen Paenibacillus larvae.</title>
        <authorList>
            <person name="Okamoto M."/>
            <person name="Kumagai M."/>
            <person name="Kanamori H."/>
            <person name="Takamatsu D."/>
        </authorList>
    </citation>
    <scope>NUCLEOTIDE SEQUENCE [LARGE SCALE GENOMIC DNA]</scope>
    <source>
        <strain evidence="9 10">J34TS1</strain>
    </source>
</reference>
<proteinExistence type="inferred from homology"/>
<evidence type="ECO:0000256" key="2">
    <source>
        <dbReference type="ARBA" id="ARBA00022448"/>
    </source>
</evidence>
<organism evidence="9 10">
    <name type="scientific">Paenibacillus azoreducens</name>
    <dbReference type="NCBI Taxonomy" id="116718"/>
    <lineage>
        <taxon>Bacteria</taxon>
        <taxon>Bacillati</taxon>
        <taxon>Bacillota</taxon>
        <taxon>Bacilli</taxon>
        <taxon>Bacillales</taxon>
        <taxon>Paenibacillaceae</taxon>
        <taxon>Paenibacillus</taxon>
    </lineage>
</organism>
<dbReference type="InterPro" id="IPR035906">
    <property type="entry name" value="MetI-like_sf"/>
</dbReference>
<comment type="similarity">
    <text evidence="7">Belongs to the binding-protein-dependent transport system permease family.</text>
</comment>
<evidence type="ECO:0000259" key="8">
    <source>
        <dbReference type="PROSITE" id="PS50928"/>
    </source>
</evidence>
<feature type="transmembrane region" description="Helical" evidence="7">
    <location>
        <begin position="106"/>
        <end position="130"/>
    </location>
</feature>
<feature type="domain" description="ABC transmembrane type-1" evidence="8">
    <location>
        <begin position="71"/>
        <end position="260"/>
    </location>
</feature>
<evidence type="ECO:0000313" key="9">
    <source>
        <dbReference type="EMBL" id="GIO47411.1"/>
    </source>
</evidence>
<keyword evidence="4 7" id="KW-0812">Transmembrane</keyword>
<evidence type="ECO:0000256" key="1">
    <source>
        <dbReference type="ARBA" id="ARBA00004651"/>
    </source>
</evidence>
<dbReference type="Gene3D" id="1.10.3720.10">
    <property type="entry name" value="MetI-like"/>
    <property type="match status" value="1"/>
</dbReference>
<keyword evidence="9" id="KW-0547">Nucleotide-binding</keyword>
<dbReference type="InterPro" id="IPR000515">
    <property type="entry name" value="MetI-like"/>
</dbReference>
<comment type="caution">
    <text evidence="9">The sequence shown here is derived from an EMBL/GenBank/DDBJ whole genome shotgun (WGS) entry which is preliminary data.</text>
</comment>
<evidence type="ECO:0000256" key="3">
    <source>
        <dbReference type="ARBA" id="ARBA00022475"/>
    </source>
</evidence>
<feature type="transmembrane region" description="Helical" evidence="7">
    <location>
        <begin position="67"/>
        <end position="94"/>
    </location>
</feature>
<comment type="subcellular location">
    <subcellularLocation>
        <location evidence="1 7">Cell membrane</location>
        <topology evidence="1 7">Multi-pass membrane protein</topology>
    </subcellularLocation>
</comment>
<feature type="transmembrane region" description="Helical" evidence="7">
    <location>
        <begin position="181"/>
        <end position="203"/>
    </location>
</feature>
<keyword evidence="3" id="KW-1003">Cell membrane</keyword>
<evidence type="ECO:0000256" key="4">
    <source>
        <dbReference type="ARBA" id="ARBA00022692"/>
    </source>
</evidence>
<keyword evidence="2 7" id="KW-0813">Transport</keyword>
<dbReference type="GO" id="GO:0055085">
    <property type="term" value="P:transmembrane transport"/>
    <property type="evidence" value="ECO:0007669"/>
    <property type="project" value="InterPro"/>
</dbReference>
<keyword evidence="5 7" id="KW-1133">Transmembrane helix</keyword>
<protein>
    <submittedName>
        <fullName evidence="9">Sugar ABC transporter ATP-binding protein</fullName>
    </submittedName>
</protein>
<dbReference type="RefSeq" id="WP_212978282.1">
    <property type="nucleotide sequence ID" value="NZ_AP025343.1"/>
</dbReference>
<keyword evidence="9" id="KW-0067">ATP-binding</keyword>
<evidence type="ECO:0000256" key="5">
    <source>
        <dbReference type="ARBA" id="ARBA00022989"/>
    </source>
</evidence>
<sequence length="275" mass="31028">MRKQHKTLSIVMLLVFLALAAVFMFPFVWMLSSSLKDKSQIFASPPVWIPHTFHWENFTQLFTERHFGAVILNSLFTAVTGTVGALFFCSLAGFAFAKYRFRGKGLLFGLVLASLMIPMESSLVPLFVIYRELGLIDQLWGVILPRLTSAFGIFYMRQYCMSIENELLEAARMDGCSENRIYFRIVAPILIPAFASLGIIFFVEEWNNFLWPTVILRSEDHLTIAVAIRALQSGVRTPYNLIMSGSVISVLPMLAVIFIFQKQIFAGLTDGTVKG</sequence>
<evidence type="ECO:0000256" key="6">
    <source>
        <dbReference type="ARBA" id="ARBA00023136"/>
    </source>
</evidence>